<keyword evidence="3" id="KW-1185">Reference proteome</keyword>
<dbReference type="GO" id="GO:0015074">
    <property type="term" value="P:DNA integration"/>
    <property type="evidence" value="ECO:0007669"/>
    <property type="project" value="InterPro"/>
</dbReference>
<dbReference type="InterPro" id="IPR002492">
    <property type="entry name" value="Transposase_Tc1-like"/>
</dbReference>
<accession>A0A811UQQ5</accession>
<evidence type="ECO:0000313" key="3">
    <source>
        <dbReference type="Proteomes" id="UP000606786"/>
    </source>
</evidence>
<dbReference type="AlphaFoldDB" id="A0A811UQQ5"/>
<feature type="domain" description="Transposase Tc1-like" evidence="1">
    <location>
        <begin position="18"/>
        <end position="73"/>
    </location>
</feature>
<dbReference type="EMBL" id="CAJHJT010000023">
    <property type="protein sequence ID" value="CAD7001051.1"/>
    <property type="molecule type" value="Genomic_DNA"/>
</dbReference>
<name>A0A811UQQ5_CERCA</name>
<sequence>MNRKRSGRPRKTNQRIDNKIYAISKAKRQKSASEIRAEINEDLDSPISLTTVKGRFKEKGMIGRVAVIKPLLRP</sequence>
<evidence type="ECO:0000313" key="2">
    <source>
        <dbReference type="EMBL" id="CAD7001051.1"/>
    </source>
</evidence>
<evidence type="ECO:0000259" key="1">
    <source>
        <dbReference type="Pfam" id="PF01498"/>
    </source>
</evidence>
<dbReference type="Proteomes" id="UP000606786">
    <property type="component" value="Unassembled WGS sequence"/>
</dbReference>
<gene>
    <name evidence="2" type="ORF">CCAP1982_LOCUS9523</name>
</gene>
<dbReference type="GO" id="GO:0003677">
    <property type="term" value="F:DNA binding"/>
    <property type="evidence" value="ECO:0007669"/>
    <property type="project" value="InterPro"/>
</dbReference>
<organism evidence="2 3">
    <name type="scientific">Ceratitis capitata</name>
    <name type="common">Mediterranean fruit fly</name>
    <name type="synonym">Tephritis capitata</name>
    <dbReference type="NCBI Taxonomy" id="7213"/>
    <lineage>
        <taxon>Eukaryota</taxon>
        <taxon>Metazoa</taxon>
        <taxon>Ecdysozoa</taxon>
        <taxon>Arthropoda</taxon>
        <taxon>Hexapoda</taxon>
        <taxon>Insecta</taxon>
        <taxon>Pterygota</taxon>
        <taxon>Neoptera</taxon>
        <taxon>Endopterygota</taxon>
        <taxon>Diptera</taxon>
        <taxon>Brachycera</taxon>
        <taxon>Muscomorpha</taxon>
        <taxon>Tephritoidea</taxon>
        <taxon>Tephritidae</taxon>
        <taxon>Ceratitis</taxon>
        <taxon>Ceratitis</taxon>
    </lineage>
</organism>
<feature type="non-terminal residue" evidence="2">
    <location>
        <position position="74"/>
    </location>
</feature>
<comment type="caution">
    <text evidence="2">The sequence shown here is derived from an EMBL/GenBank/DDBJ whole genome shotgun (WGS) entry which is preliminary data.</text>
</comment>
<protein>
    <submittedName>
        <fullName evidence="2">(Mediterranean fruit fly) hypothetical protein</fullName>
    </submittedName>
</protein>
<dbReference type="GO" id="GO:0006313">
    <property type="term" value="P:DNA transposition"/>
    <property type="evidence" value="ECO:0007669"/>
    <property type="project" value="InterPro"/>
</dbReference>
<reference evidence="2" key="1">
    <citation type="submission" date="2020-11" db="EMBL/GenBank/DDBJ databases">
        <authorList>
            <person name="Whitehead M."/>
        </authorList>
    </citation>
    <scope>NUCLEOTIDE SEQUENCE</scope>
    <source>
        <strain evidence="2">EGII</strain>
    </source>
</reference>
<proteinExistence type="predicted"/>
<dbReference type="Pfam" id="PF01498">
    <property type="entry name" value="HTH_Tnp_Tc3_2"/>
    <property type="match status" value="1"/>
</dbReference>